<reference evidence="8 9" key="1">
    <citation type="journal article" date="2023" name="Sci. Data">
        <title>Genome assembly of the Korean intertidal mud-creeper Batillaria attramentaria.</title>
        <authorList>
            <person name="Patra A.K."/>
            <person name="Ho P.T."/>
            <person name="Jun S."/>
            <person name="Lee S.J."/>
            <person name="Kim Y."/>
            <person name="Won Y.J."/>
        </authorList>
    </citation>
    <scope>NUCLEOTIDE SEQUENCE [LARGE SCALE GENOMIC DNA]</scope>
    <source>
        <strain evidence="8">Wonlab-2016</strain>
    </source>
</reference>
<feature type="transmembrane region" description="Helical" evidence="7">
    <location>
        <begin position="590"/>
        <end position="612"/>
    </location>
</feature>
<feature type="transmembrane region" description="Helical" evidence="7">
    <location>
        <begin position="371"/>
        <end position="401"/>
    </location>
</feature>
<evidence type="ECO:0000256" key="2">
    <source>
        <dbReference type="ARBA" id="ARBA00006434"/>
    </source>
</evidence>
<evidence type="ECO:0000256" key="3">
    <source>
        <dbReference type="ARBA" id="ARBA00022448"/>
    </source>
</evidence>
<feature type="transmembrane region" description="Helical" evidence="7">
    <location>
        <begin position="496"/>
        <end position="515"/>
    </location>
</feature>
<accession>A0ABD0KSW6</accession>
<keyword evidence="9" id="KW-1185">Reference proteome</keyword>
<evidence type="ECO:0000256" key="6">
    <source>
        <dbReference type="ARBA" id="ARBA00023136"/>
    </source>
</evidence>
<proteinExistence type="inferred from homology"/>
<evidence type="ECO:0000256" key="1">
    <source>
        <dbReference type="ARBA" id="ARBA00004141"/>
    </source>
</evidence>
<dbReference type="InterPro" id="IPR001734">
    <property type="entry name" value="Na/solute_symporter"/>
</dbReference>
<feature type="transmembrane region" description="Helical" evidence="7">
    <location>
        <begin position="276"/>
        <end position="297"/>
    </location>
</feature>
<feature type="transmembrane region" description="Helical" evidence="7">
    <location>
        <begin position="521"/>
        <end position="544"/>
    </location>
</feature>
<feature type="transmembrane region" description="Helical" evidence="7">
    <location>
        <begin position="95"/>
        <end position="114"/>
    </location>
</feature>
<dbReference type="PANTHER" id="PTHR46154">
    <property type="match status" value="1"/>
</dbReference>
<dbReference type="AlphaFoldDB" id="A0ABD0KSW6"/>
<evidence type="ECO:0000313" key="8">
    <source>
        <dbReference type="EMBL" id="KAK7490171.1"/>
    </source>
</evidence>
<dbReference type="EMBL" id="JACVVK020000129">
    <property type="protein sequence ID" value="KAK7490171.1"/>
    <property type="molecule type" value="Genomic_DNA"/>
</dbReference>
<sequence>MMDFGWSRVVITVAGTLTVLTSSVTAYNSCDVINSFTAQEEDASGSVQQVLEKYEAGLLLVLGFGGFSVLVAVTYNTIRRYVFRDVSNLDTTFDAGGRVTMSLTMVTVGVQLLWPADMLQSATVTAKMGIAGAFWYSTAVVTNIILFPLLSVQFKTRAPGAKTFLQVVRARFGKGTHIAVVKDASDEFCVLVMATLFGSYSYVGGLGSTFYVSYFNAFMVFVILATFVVRVFYLPGEDGELPFGDLDEIYNRLQCLQGPEDNRGRSYATFWSADSLVWMVQGVFIAASVTFCDQASWQSRIAAKPVQGVLGFFGATFLWFAVPSTIGTTAAITYLSFSAGNSSLMLSPGDIDAGLVVPYIAQQSMGRDGAFMVLIMFTMLMMATGSGEVMGISSIIVYDFYQSYICPFRPGLKVGHCILCGKVKREEAAEETIHHRHVDEQSNCRCPPVQDCAQCAEDQEAALITSGAAKKILRHQCTVHGDYRTYQDNIVRFKSWCILWVAVGIVPFGLVMLQTGIDLNWVFLTGCVMTIPCFPGVVLSIVWVKTTAKGMVIGGLVGLASGVTVTLVRASTLPGGLGEFLLNTSEGYTVMAGSCTSFFVTLIVTVIVSLVTHNITDDDEARLEWQKVRDIDNPLNPWVGFYREEFPNLRHNQKPSYEELETVFRKAKVAAIVGSVCCLLLFIILIPGVMASMHVLTRSEFGAWVTTMHVWCFVMAVVVIVVTPAEEVVAICKELKQRREKKIYAALENGVIPPQETKL</sequence>
<gene>
    <name evidence="8" type="ORF">BaRGS_00018516</name>
</gene>
<dbReference type="PROSITE" id="PS50283">
    <property type="entry name" value="NA_SOLUT_SYMP_3"/>
    <property type="match status" value="1"/>
</dbReference>
<comment type="similarity">
    <text evidence="2">Belongs to the sodium:solute symporter (SSF) (TC 2.A.21) family.</text>
</comment>
<evidence type="ECO:0000313" key="9">
    <source>
        <dbReference type="Proteomes" id="UP001519460"/>
    </source>
</evidence>
<evidence type="ECO:0000256" key="7">
    <source>
        <dbReference type="SAM" id="Phobius"/>
    </source>
</evidence>
<comment type="subcellular location">
    <subcellularLocation>
        <location evidence="1">Membrane</location>
        <topology evidence="1">Multi-pass membrane protein</topology>
    </subcellularLocation>
</comment>
<feature type="transmembrane region" description="Helical" evidence="7">
    <location>
        <begin position="309"/>
        <end position="337"/>
    </location>
</feature>
<keyword evidence="6 7" id="KW-0472">Membrane</keyword>
<dbReference type="Gene3D" id="1.20.1730.10">
    <property type="entry name" value="Sodium/glucose cotransporter"/>
    <property type="match status" value="1"/>
</dbReference>
<feature type="transmembrane region" description="Helical" evidence="7">
    <location>
        <begin position="551"/>
        <end position="570"/>
    </location>
</feature>
<evidence type="ECO:0000256" key="5">
    <source>
        <dbReference type="ARBA" id="ARBA00022989"/>
    </source>
</evidence>
<protein>
    <submittedName>
        <fullName evidence="8">Uncharacterized protein</fullName>
    </submittedName>
</protein>
<feature type="transmembrane region" description="Helical" evidence="7">
    <location>
        <begin position="708"/>
        <end position="732"/>
    </location>
</feature>
<dbReference type="Proteomes" id="UP001519460">
    <property type="component" value="Unassembled WGS sequence"/>
</dbReference>
<feature type="transmembrane region" description="Helical" evidence="7">
    <location>
        <begin position="211"/>
        <end position="233"/>
    </location>
</feature>
<keyword evidence="5 7" id="KW-1133">Transmembrane helix</keyword>
<keyword evidence="4 7" id="KW-0812">Transmembrane</keyword>
<feature type="transmembrane region" description="Helical" evidence="7">
    <location>
        <begin position="669"/>
        <end position="696"/>
    </location>
</feature>
<dbReference type="InterPro" id="IPR031155">
    <property type="entry name" value="DUR"/>
</dbReference>
<organism evidence="8 9">
    <name type="scientific">Batillaria attramentaria</name>
    <dbReference type="NCBI Taxonomy" id="370345"/>
    <lineage>
        <taxon>Eukaryota</taxon>
        <taxon>Metazoa</taxon>
        <taxon>Spiralia</taxon>
        <taxon>Lophotrochozoa</taxon>
        <taxon>Mollusca</taxon>
        <taxon>Gastropoda</taxon>
        <taxon>Caenogastropoda</taxon>
        <taxon>Sorbeoconcha</taxon>
        <taxon>Cerithioidea</taxon>
        <taxon>Batillariidae</taxon>
        <taxon>Batillaria</taxon>
    </lineage>
</organism>
<evidence type="ECO:0000256" key="4">
    <source>
        <dbReference type="ARBA" id="ARBA00022692"/>
    </source>
</evidence>
<feature type="transmembrane region" description="Helical" evidence="7">
    <location>
        <begin position="56"/>
        <end position="75"/>
    </location>
</feature>
<name>A0ABD0KSW6_9CAEN</name>
<keyword evidence="3" id="KW-0813">Transport</keyword>
<dbReference type="GO" id="GO:0016020">
    <property type="term" value="C:membrane"/>
    <property type="evidence" value="ECO:0007669"/>
    <property type="project" value="UniProtKB-SubCell"/>
</dbReference>
<comment type="caution">
    <text evidence="8">The sequence shown here is derived from an EMBL/GenBank/DDBJ whole genome shotgun (WGS) entry which is preliminary data.</text>
</comment>
<dbReference type="PANTHER" id="PTHR46154:SF4">
    <property type="entry name" value="UREA ACTIVE TRANSPORTER"/>
    <property type="match status" value="1"/>
</dbReference>
<dbReference type="InterPro" id="IPR038377">
    <property type="entry name" value="Na/Glc_symporter_sf"/>
</dbReference>
<feature type="transmembrane region" description="Helical" evidence="7">
    <location>
        <begin position="134"/>
        <end position="152"/>
    </location>
</feature>